<reference evidence="1" key="1">
    <citation type="submission" date="2021-02" db="EMBL/GenBank/DDBJ databases">
        <authorList>
            <person name="Nowell W R."/>
        </authorList>
    </citation>
    <scope>NUCLEOTIDE SEQUENCE</scope>
</reference>
<comment type="caution">
    <text evidence="1">The sequence shown here is derived from an EMBL/GenBank/DDBJ whole genome shotgun (WGS) entry which is preliminary data.</text>
</comment>
<gene>
    <name evidence="1" type="ORF">UJA718_LOCUS39193</name>
</gene>
<evidence type="ECO:0000313" key="1">
    <source>
        <dbReference type="EMBL" id="CAF4756035.1"/>
    </source>
</evidence>
<protein>
    <submittedName>
        <fullName evidence="1">Uncharacterized protein</fullName>
    </submittedName>
</protein>
<organism evidence="1 2">
    <name type="scientific">Rotaria socialis</name>
    <dbReference type="NCBI Taxonomy" id="392032"/>
    <lineage>
        <taxon>Eukaryota</taxon>
        <taxon>Metazoa</taxon>
        <taxon>Spiralia</taxon>
        <taxon>Gnathifera</taxon>
        <taxon>Rotifera</taxon>
        <taxon>Eurotatoria</taxon>
        <taxon>Bdelloidea</taxon>
        <taxon>Philodinida</taxon>
        <taxon>Philodinidae</taxon>
        <taxon>Rotaria</taxon>
    </lineage>
</organism>
<proteinExistence type="predicted"/>
<feature type="non-terminal residue" evidence="1">
    <location>
        <position position="1"/>
    </location>
</feature>
<sequence>TLQVAPMAALDDEDENDDFQTFQSEQPVLPMISSNINGLFELMHEQRKTDIVHDIIHMRHLFDENNHDDEFIAIMHNPKIFEEVLYEHDDDNNNNNNNNNNEQAVILNKYLFNNFQTVEILFFFFNQNNICLSQG</sequence>
<dbReference type="Proteomes" id="UP000663873">
    <property type="component" value="Unassembled WGS sequence"/>
</dbReference>
<name>A0A821LS53_9BILA</name>
<keyword evidence="2" id="KW-1185">Reference proteome</keyword>
<evidence type="ECO:0000313" key="2">
    <source>
        <dbReference type="Proteomes" id="UP000663873"/>
    </source>
</evidence>
<dbReference type="AlphaFoldDB" id="A0A821LS53"/>
<accession>A0A821LS53</accession>
<dbReference type="EMBL" id="CAJOBP010041175">
    <property type="protein sequence ID" value="CAF4756035.1"/>
    <property type="molecule type" value="Genomic_DNA"/>
</dbReference>